<evidence type="ECO:0000313" key="1">
    <source>
        <dbReference type="EMBL" id="ARJ26019.1"/>
    </source>
</evidence>
<dbReference type="InterPro" id="IPR038666">
    <property type="entry name" value="SSP1_head-tail_sf"/>
</dbReference>
<gene>
    <name evidence="1" type="ORF">B7492_33870</name>
</gene>
<geneLocation type="plasmid" evidence="1 2">
    <name>unnamed6</name>
</geneLocation>
<reference evidence="1 2" key="1">
    <citation type="submission" date="2017-04" db="EMBL/GenBank/DDBJ databases">
        <title>The Characteristic of a Fine Plant Growth-Promoting Rhizobacteria Bacillus mycoides Gnyt1 and its Whole Genome Sequencing Analysis.</title>
        <authorList>
            <person name="Li J.H."/>
            <person name="Yao T."/>
        </authorList>
    </citation>
    <scope>NUCLEOTIDE SEQUENCE [LARGE SCALE GENOMIC DNA]</scope>
    <source>
        <strain evidence="1 2">Gnyt1</strain>
        <plasmid evidence="2">Plasmid unnamed6</plasmid>
    </source>
</reference>
<name>A0A1W6AJM1_BACMY</name>
<evidence type="ECO:0000313" key="2">
    <source>
        <dbReference type="Proteomes" id="UP000192932"/>
    </source>
</evidence>
<dbReference type="RefSeq" id="WP_085313692.1">
    <property type="nucleotide sequence ID" value="NZ_CP020749.1"/>
</dbReference>
<sequence length="123" mass="14553">MNEMYFDDGGMDDLYIHEVVVKRKMKKKQSSGNYAETEEDIYENMTCRVTTNSAADNERFKRDKQNFDTTFKIYAPASYKIKPNDRIHFKSEELGVDYTFEVKGEPRNPGFMNHHIEIYCEKV</sequence>
<dbReference type="Proteomes" id="UP000192932">
    <property type="component" value="Plasmid unnamed6"/>
</dbReference>
<proteinExistence type="predicted"/>
<dbReference type="AlphaFoldDB" id="A0A1W6AJM1"/>
<organism evidence="1 2">
    <name type="scientific">Bacillus mycoides</name>
    <dbReference type="NCBI Taxonomy" id="1405"/>
    <lineage>
        <taxon>Bacteria</taxon>
        <taxon>Bacillati</taxon>
        <taxon>Bacillota</taxon>
        <taxon>Bacilli</taxon>
        <taxon>Bacillales</taxon>
        <taxon>Bacillaceae</taxon>
        <taxon>Bacillus</taxon>
        <taxon>Bacillus cereus group</taxon>
    </lineage>
</organism>
<accession>A0A1W6AJM1</accession>
<dbReference type="Gene3D" id="2.40.10.270">
    <property type="entry name" value="Bacteriophage SPP1 head-tail adaptor protein"/>
    <property type="match status" value="1"/>
</dbReference>
<protein>
    <recommendedName>
        <fullName evidence="3">Phage protein</fullName>
    </recommendedName>
</protein>
<evidence type="ECO:0008006" key="3">
    <source>
        <dbReference type="Google" id="ProtNLM"/>
    </source>
</evidence>
<keyword evidence="1" id="KW-0614">Plasmid</keyword>
<dbReference type="EMBL" id="CP020749">
    <property type="protein sequence ID" value="ARJ26019.1"/>
    <property type="molecule type" value="Genomic_DNA"/>
</dbReference>